<protein>
    <recommendedName>
        <fullName evidence="4">Capsule assembly Wzi family protein</fullName>
    </recommendedName>
</protein>
<keyword evidence="3" id="KW-1185">Reference proteome</keyword>
<dbReference type="InterPro" id="IPR038636">
    <property type="entry name" value="Wzi_sf"/>
</dbReference>
<comment type="caution">
    <text evidence="2">The sequence shown here is derived from an EMBL/GenBank/DDBJ whole genome shotgun (WGS) entry which is preliminary data.</text>
</comment>
<evidence type="ECO:0008006" key="4">
    <source>
        <dbReference type="Google" id="ProtNLM"/>
    </source>
</evidence>
<evidence type="ECO:0000256" key="1">
    <source>
        <dbReference type="SAM" id="SignalP"/>
    </source>
</evidence>
<name>A0A4S2AYL9_9BACE</name>
<reference evidence="2 3" key="1">
    <citation type="submission" date="2019-04" db="EMBL/GenBank/DDBJ databases">
        <title>Microbes associate with the intestines of laboratory mice.</title>
        <authorList>
            <person name="Navarre W."/>
            <person name="Wong E."/>
            <person name="Huang K."/>
            <person name="Tropini C."/>
            <person name="Ng K."/>
            <person name="Yu B."/>
        </authorList>
    </citation>
    <scope>NUCLEOTIDE SEQUENCE [LARGE SCALE GENOMIC DNA]</scope>
    <source>
        <strain evidence="2 3">NM70_E10</strain>
    </source>
</reference>
<feature type="signal peptide" evidence="1">
    <location>
        <begin position="1"/>
        <end position="26"/>
    </location>
</feature>
<evidence type="ECO:0000313" key="2">
    <source>
        <dbReference type="EMBL" id="TGY06182.1"/>
    </source>
</evidence>
<evidence type="ECO:0000313" key="3">
    <source>
        <dbReference type="Proteomes" id="UP000305751"/>
    </source>
</evidence>
<proteinExistence type="predicted"/>
<sequence>MKIRVGFIFCLLVLTVVMGRAQTSVALSTYEAELGGVYAGQDMVPYYMVSNRHGVLPPEGGAAYIRGMVDFQFASHSFSFKTGLDIVGFSSSSQDYYKHYGYLQQLYAEVAWKKWYLLVGAREDKPFLVNDKLSSGNMMWSGNARPVPQIRIGTADFVSVPGTKGWVNLYLDLAYGRLSDGDYNRNFCSLMDVEKEKRTFHIVNDTWMHRKNLFVRTKKEAPVVFTAGLEHIAQFGGTVDGKKCDVSAKDCLKVLLGKRNNGRYEYSHLASMDFRADINCRIGTLSAYTQLFMDEVSQFGSFRQNGTDGLWGVEWIGRERSLLNGVVLEYLKTTSQGGPVYANEKSKYNGKEYHYYACTYYNDQHYGAWSHYGMACGTPLLKSPIYNKDHFPGFTATLVKAVHLGLKGEICDGMVGYRMLVSYRKSWGEPLYLLPRSVENVSALLECQYRIKKGWTFVGTAALDSGSLYGENRGVSLAVRKCGLLFKKK</sequence>
<dbReference type="Proteomes" id="UP000305751">
    <property type="component" value="Unassembled WGS sequence"/>
</dbReference>
<accession>A0A4S2AYL9</accession>
<dbReference type="EMBL" id="SRZA01000015">
    <property type="protein sequence ID" value="TGY06182.1"/>
    <property type="molecule type" value="Genomic_DNA"/>
</dbReference>
<dbReference type="AlphaFoldDB" id="A0A4S2AYL9"/>
<feature type="chain" id="PRO_5020837199" description="Capsule assembly Wzi family protein" evidence="1">
    <location>
        <begin position="27"/>
        <end position="489"/>
    </location>
</feature>
<dbReference type="RefSeq" id="WP_136013967.1">
    <property type="nucleotide sequence ID" value="NZ_CAJTBC010000009.1"/>
</dbReference>
<keyword evidence="1" id="KW-0732">Signal</keyword>
<organism evidence="2 3">
    <name type="scientific">Bacteroides acidifaciens</name>
    <dbReference type="NCBI Taxonomy" id="85831"/>
    <lineage>
        <taxon>Bacteria</taxon>
        <taxon>Pseudomonadati</taxon>
        <taxon>Bacteroidota</taxon>
        <taxon>Bacteroidia</taxon>
        <taxon>Bacteroidales</taxon>
        <taxon>Bacteroidaceae</taxon>
        <taxon>Bacteroides</taxon>
    </lineage>
</organism>
<gene>
    <name evidence="2" type="ORF">E5356_07175</name>
</gene>
<dbReference type="Gene3D" id="2.40.160.130">
    <property type="entry name" value="Capsule assembly protein Wzi"/>
    <property type="match status" value="1"/>
</dbReference>